<comment type="subcellular location">
    <subcellularLocation>
        <location evidence="1">Membrane</location>
        <topology evidence="1">Single-pass membrane protein</topology>
    </subcellularLocation>
</comment>
<comment type="caution">
    <text evidence="7">The sequence shown here is derived from an EMBL/GenBank/DDBJ whole genome shotgun (WGS) entry which is preliminary data.</text>
</comment>
<dbReference type="EMBL" id="PKPP01000584">
    <property type="protein sequence ID" value="PWA90976.1"/>
    <property type="molecule type" value="Genomic_DNA"/>
</dbReference>
<organism evidence="7 8">
    <name type="scientific">Artemisia annua</name>
    <name type="common">Sweet wormwood</name>
    <dbReference type="NCBI Taxonomy" id="35608"/>
    <lineage>
        <taxon>Eukaryota</taxon>
        <taxon>Viridiplantae</taxon>
        <taxon>Streptophyta</taxon>
        <taxon>Embryophyta</taxon>
        <taxon>Tracheophyta</taxon>
        <taxon>Spermatophyta</taxon>
        <taxon>Magnoliopsida</taxon>
        <taxon>eudicotyledons</taxon>
        <taxon>Gunneridae</taxon>
        <taxon>Pentapetalae</taxon>
        <taxon>asterids</taxon>
        <taxon>campanulids</taxon>
        <taxon>Asterales</taxon>
        <taxon>Asteraceae</taxon>
        <taxon>Asteroideae</taxon>
        <taxon>Anthemideae</taxon>
        <taxon>Artemisiinae</taxon>
        <taxon>Artemisia</taxon>
    </lineage>
</organism>
<feature type="transmembrane region" description="Helical" evidence="5">
    <location>
        <begin position="41"/>
        <end position="63"/>
    </location>
</feature>
<dbReference type="GO" id="GO:0009506">
    <property type="term" value="C:plasmodesma"/>
    <property type="evidence" value="ECO:0007669"/>
    <property type="project" value="TreeGrafter"/>
</dbReference>
<keyword evidence="3 5" id="KW-1133">Transmembrane helix</keyword>
<reference evidence="7 8" key="1">
    <citation type="journal article" date="2018" name="Mol. Plant">
        <title>The genome of Artemisia annua provides insight into the evolution of Asteraceae family and artemisinin biosynthesis.</title>
        <authorList>
            <person name="Shen Q."/>
            <person name="Zhang L."/>
            <person name="Liao Z."/>
            <person name="Wang S."/>
            <person name="Yan T."/>
            <person name="Shi P."/>
            <person name="Liu M."/>
            <person name="Fu X."/>
            <person name="Pan Q."/>
            <person name="Wang Y."/>
            <person name="Lv Z."/>
            <person name="Lu X."/>
            <person name="Zhang F."/>
            <person name="Jiang W."/>
            <person name="Ma Y."/>
            <person name="Chen M."/>
            <person name="Hao X."/>
            <person name="Li L."/>
            <person name="Tang Y."/>
            <person name="Lv G."/>
            <person name="Zhou Y."/>
            <person name="Sun X."/>
            <person name="Brodelius P.E."/>
            <person name="Rose J.K.C."/>
            <person name="Tang K."/>
        </authorList>
    </citation>
    <scope>NUCLEOTIDE SEQUENCE [LARGE SCALE GENOMIC DNA]</scope>
    <source>
        <strain evidence="8">cv. Huhao1</strain>
        <tissue evidence="7">Leaf</tissue>
    </source>
</reference>
<dbReference type="GO" id="GO:0005886">
    <property type="term" value="C:plasma membrane"/>
    <property type="evidence" value="ECO:0007669"/>
    <property type="project" value="TreeGrafter"/>
</dbReference>
<dbReference type="GO" id="GO:0098542">
    <property type="term" value="P:defense response to other organism"/>
    <property type="evidence" value="ECO:0007669"/>
    <property type="project" value="InterPro"/>
</dbReference>
<accession>A0A2U1PZ06</accession>
<evidence type="ECO:0000256" key="3">
    <source>
        <dbReference type="ARBA" id="ARBA00022989"/>
    </source>
</evidence>
<sequence length="212" mass="23886">MGHDEKHDKHIDVEHIDHEKHNHKDHTYRDTYDPRGTRRKISTIVVIILLLILITGLVLWLLYRPHKPRFRVVGATVYALNGVTTMQFTLVTRNPNQRVAIHYDHLVVLLSYNNQAISPPLMLPPLHHETKTTVAMFPMLPVPPEFVNGLGNDDGFAAVSLRVVLTGKLKYKSGIWSSHKRVYVGCDVLVGLKRGSLGEVPLLGPSVCKVDT</sequence>
<evidence type="ECO:0000256" key="1">
    <source>
        <dbReference type="ARBA" id="ARBA00004167"/>
    </source>
</evidence>
<evidence type="ECO:0000259" key="6">
    <source>
        <dbReference type="Pfam" id="PF03168"/>
    </source>
</evidence>
<proteinExistence type="predicted"/>
<feature type="domain" description="Late embryogenesis abundant protein LEA-2 subgroup" evidence="6">
    <location>
        <begin position="92"/>
        <end position="179"/>
    </location>
</feature>
<dbReference type="Proteomes" id="UP000245207">
    <property type="component" value="Unassembled WGS sequence"/>
</dbReference>
<evidence type="ECO:0000256" key="5">
    <source>
        <dbReference type="SAM" id="Phobius"/>
    </source>
</evidence>
<keyword evidence="4 5" id="KW-0472">Membrane</keyword>
<evidence type="ECO:0000313" key="8">
    <source>
        <dbReference type="Proteomes" id="UP000245207"/>
    </source>
</evidence>
<dbReference type="PANTHER" id="PTHR31415">
    <property type="entry name" value="OS05G0367900 PROTEIN"/>
    <property type="match status" value="1"/>
</dbReference>
<evidence type="ECO:0000256" key="4">
    <source>
        <dbReference type="ARBA" id="ARBA00023136"/>
    </source>
</evidence>
<dbReference type="STRING" id="35608.A0A2U1PZ06"/>
<keyword evidence="8" id="KW-1185">Reference proteome</keyword>
<dbReference type="InterPro" id="IPR004864">
    <property type="entry name" value="LEA_2"/>
</dbReference>
<dbReference type="InterPro" id="IPR044839">
    <property type="entry name" value="NDR1-like"/>
</dbReference>
<keyword evidence="2 5" id="KW-0812">Transmembrane</keyword>
<evidence type="ECO:0000313" key="7">
    <source>
        <dbReference type="EMBL" id="PWA90976.1"/>
    </source>
</evidence>
<dbReference type="PANTHER" id="PTHR31415:SF9">
    <property type="entry name" value="OS05G0367900 PROTEIN"/>
    <property type="match status" value="1"/>
</dbReference>
<dbReference type="OrthoDB" id="746161at2759"/>
<gene>
    <name evidence="7" type="ORF">CTI12_AA095050</name>
</gene>
<evidence type="ECO:0000256" key="2">
    <source>
        <dbReference type="ARBA" id="ARBA00022692"/>
    </source>
</evidence>
<dbReference type="Pfam" id="PF03168">
    <property type="entry name" value="LEA_2"/>
    <property type="match status" value="1"/>
</dbReference>
<protein>
    <submittedName>
        <fullName evidence="7">NDR1/HIN1-like protein 12</fullName>
    </submittedName>
</protein>
<dbReference type="AlphaFoldDB" id="A0A2U1PZ06"/>
<name>A0A2U1PZ06_ARTAN</name>